<feature type="transmembrane region" description="Helical" evidence="2">
    <location>
        <begin position="159"/>
        <end position="179"/>
    </location>
</feature>
<evidence type="ECO:0000313" key="4">
    <source>
        <dbReference type="Proteomes" id="UP000824072"/>
    </source>
</evidence>
<protein>
    <submittedName>
        <fullName evidence="3">Uncharacterized protein</fullName>
    </submittedName>
</protein>
<evidence type="ECO:0000256" key="2">
    <source>
        <dbReference type="SAM" id="Phobius"/>
    </source>
</evidence>
<reference evidence="3" key="1">
    <citation type="submission" date="2020-10" db="EMBL/GenBank/DDBJ databases">
        <authorList>
            <person name="Gilroy R."/>
        </authorList>
    </citation>
    <scope>NUCLEOTIDE SEQUENCE</scope>
    <source>
        <strain evidence="3">ChiHcec3-11533</strain>
    </source>
</reference>
<feature type="region of interest" description="Disordered" evidence="1">
    <location>
        <begin position="1"/>
        <end position="59"/>
    </location>
</feature>
<keyword evidence="2" id="KW-1133">Transmembrane helix</keyword>
<gene>
    <name evidence="3" type="ORF">IAB02_04620</name>
</gene>
<organism evidence="3 4">
    <name type="scientific">Candidatus Pullichristensenella excrementigallinarum</name>
    <dbReference type="NCBI Taxonomy" id="2840907"/>
    <lineage>
        <taxon>Bacteria</taxon>
        <taxon>Bacillati</taxon>
        <taxon>Bacillota</taxon>
        <taxon>Clostridia</taxon>
        <taxon>Candidatus Pullichristensenella</taxon>
    </lineage>
</organism>
<evidence type="ECO:0000313" key="3">
    <source>
        <dbReference type="EMBL" id="HIU33825.1"/>
    </source>
</evidence>
<reference evidence="3" key="2">
    <citation type="journal article" date="2021" name="PeerJ">
        <title>Extensive microbial diversity within the chicken gut microbiome revealed by metagenomics and culture.</title>
        <authorList>
            <person name="Gilroy R."/>
            <person name="Ravi A."/>
            <person name="Getino M."/>
            <person name="Pursley I."/>
            <person name="Horton D.L."/>
            <person name="Alikhan N.F."/>
            <person name="Baker D."/>
            <person name="Gharbi K."/>
            <person name="Hall N."/>
            <person name="Watson M."/>
            <person name="Adriaenssens E.M."/>
            <person name="Foster-Nyarko E."/>
            <person name="Jarju S."/>
            <person name="Secka A."/>
            <person name="Antonio M."/>
            <person name="Oren A."/>
            <person name="Chaudhuri R.R."/>
            <person name="La Ragione R."/>
            <person name="Hildebrand F."/>
            <person name="Pallen M.J."/>
        </authorList>
    </citation>
    <scope>NUCLEOTIDE SEQUENCE</scope>
    <source>
        <strain evidence="3">ChiHcec3-11533</strain>
    </source>
</reference>
<dbReference type="EMBL" id="DVMU01000100">
    <property type="protein sequence ID" value="HIU33825.1"/>
    <property type="molecule type" value="Genomic_DNA"/>
</dbReference>
<keyword evidence="2" id="KW-0472">Membrane</keyword>
<evidence type="ECO:0000256" key="1">
    <source>
        <dbReference type="SAM" id="MobiDB-lite"/>
    </source>
</evidence>
<dbReference type="AlphaFoldDB" id="A0A9D1IBB8"/>
<name>A0A9D1IBB8_9FIRM</name>
<keyword evidence="2" id="KW-0812">Transmembrane</keyword>
<dbReference type="Proteomes" id="UP000824072">
    <property type="component" value="Unassembled WGS sequence"/>
</dbReference>
<proteinExistence type="predicted"/>
<accession>A0A9D1IBB8</accession>
<comment type="caution">
    <text evidence="3">The sequence shown here is derived from an EMBL/GenBank/DDBJ whole genome shotgun (WGS) entry which is preliminary data.</text>
</comment>
<feature type="transmembrane region" description="Helical" evidence="2">
    <location>
        <begin position="101"/>
        <end position="122"/>
    </location>
</feature>
<sequence>MSENYQPQGRRPEDKPSVQFPSLDGFKTEDSVQFPDLNEESAQFKRANREELPEQSESISVEDVSVEVPDLDEQDEIEYERSRGAFFNWAQRQTDEQWKRFQIIGGVAVGAAASACIALIPTQEGGSFFSWSFIAAIVIAMLLPNFVEKRSGRSIGLARKILLIVLVVFIFGLLAYHFFTGSFNQAAA</sequence>
<feature type="transmembrane region" description="Helical" evidence="2">
    <location>
        <begin position="128"/>
        <end position="147"/>
    </location>
</feature>